<dbReference type="EMBL" id="LMAR01000007">
    <property type="protein sequence ID" value="KQK32105.1"/>
    <property type="molecule type" value="Genomic_DNA"/>
</dbReference>
<dbReference type="STRING" id="53254.SAMN05660750_02739"/>
<evidence type="ECO:0008006" key="5">
    <source>
        <dbReference type="Google" id="ProtNLM"/>
    </source>
</evidence>
<evidence type="ECO:0000313" key="1">
    <source>
        <dbReference type="EMBL" id="KQK32105.1"/>
    </source>
</evidence>
<name>A0A0Q3M8G2_9HYPH</name>
<sequence length="65" mass="6777">MSDAVSLAQSMVTMQAAATQQALQAEMLRQNAQAEQGLADMLQQSVEQAKAMLPAGQGGLVDRSA</sequence>
<evidence type="ECO:0000313" key="4">
    <source>
        <dbReference type="Proteomes" id="UP000190130"/>
    </source>
</evidence>
<dbReference type="EMBL" id="FUYX01000006">
    <property type="protein sequence ID" value="SKB86338.1"/>
    <property type="molecule type" value="Genomic_DNA"/>
</dbReference>
<dbReference type="OrthoDB" id="8002155at2"/>
<dbReference type="AlphaFoldDB" id="A0A0Q3M8G2"/>
<gene>
    <name evidence="1" type="ORF">ARD30_08115</name>
    <name evidence="2" type="ORF">SAMN05660750_02739</name>
</gene>
<reference evidence="2 4" key="2">
    <citation type="submission" date="2017-02" db="EMBL/GenBank/DDBJ databases">
        <authorList>
            <person name="Peterson S.W."/>
        </authorList>
    </citation>
    <scope>NUCLEOTIDE SEQUENCE [LARGE SCALE GENOMIC DNA]</scope>
    <source>
        <strain evidence="2 4">DSM 9653</strain>
    </source>
</reference>
<accession>A0A0Q3M8G2</accession>
<proteinExistence type="predicted"/>
<evidence type="ECO:0000313" key="2">
    <source>
        <dbReference type="EMBL" id="SKB86338.1"/>
    </source>
</evidence>
<keyword evidence="3" id="KW-1185">Reference proteome</keyword>
<dbReference type="RefSeq" id="WP_055726660.1">
    <property type="nucleotide sequence ID" value="NZ_FUYX01000006.1"/>
</dbReference>
<protein>
    <recommendedName>
        <fullName evidence="5">Motility protein</fullName>
    </recommendedName>
</protein>
<reference evidence="1 3" key="1">
    <citation type="submission" date="2015-10" db="EMBL/GenBank/DDBJ databases">
        <title>Draft genome of Bosea thiooxidans.</title>
        <authorList>
            <person name="Wang X."/>
        </authorList>
    </citation>
    <scope>NUCLEOTIDE SEQUENCE [LARGE SCALE GENOMIC DNA]</scope>
    <source>
        <strain evidence="1 3">CGMCC 9174</strain>
    </source>
</reference>
<evidence type="ECO:0000313" key="3">
    <source>
        <dbReference type="Proteomes" id="UP000051562"/>
    </source>
</evidence>
<dbReference type="Proteomes" id="UP000051562">
    <property type="component" value="Unassembled WGS sequence"/>
</dbReference>
<dbReference type="Proteomes" id="UP000190130">
    <property type="component" value="Unassembled WGS sequence"/>
</dbReference>
<organism evidence="1 3">
    <name type="scientific">Bosea thiooxidans</name>
    <dbReference type="NCBI Taxonomy" id="53254"/>
    <lineage>
        <taxon>Bacteria</taxon>
        <taxon>Pseudomonadati</taxon>
        <taxon>Pseudomonadota</taxon>
        <taxon>Alphaproteobacteria</taxon>
        <taxon>Hyphomicrobiales</taxon>
        <taxon>Boseaceae</taxon>
        <taxon>Bosea</taxon>
    </lineage>
</organism>